<proteinExistence type="predicted"/>
<comment type="caution">
    <text evidence="1">The sequence shown here is derived from an EMBL/GenBank/DDBJ whole genome shotgun (WGS) entry which is preliminary data.</text>
</comment>
<dbReference type="AlphaFoldDB" id="A0A7K4EK38"/>
<protein>
    <submittedName>
        <fullName evidence="1">Uncharacterized protein</fullName>
    </submittedName>
</protein>
<sequence>MLPEALLEESVFSGKKGIIDGLKKFLTFDLKDKALIELLNSYNSVCEIRHCCVHRFGKLGTKNAIELGLSNHKQFIEKPLKIKASDAASIADLLITLVKSLNNEIFRFILERSATGAELDTGRGKGIGWTWNKAKDRKTYNLYYKIFASQLDATPTVEAGELYDRFRSIFSKVKNR</sequence>
<dbReference type="RefSeq" id="WP_170395019.1">
    <property type="nucleotide sequence ID" value="NZ_AMWJ02000002.1"/>
</dbReference>
<keyword evidence="2" id="KW-1185">Reference proteome</keyword>
<reference evidence="1 2" key="1">
    <citation type="journal article" date="2013" name="Genome Announc.">
        <title>Genome Sequence of Naphthalene-Degrading Soil Bacterium Pseudomonas putida CSV86.</title>
        <authorList>
            <person name="Phale P.S."/>
            <person name="Paliwal V."/>
            <person name="Raju S.C."/>
            <person name="Modak A."/>
            <person name="Purohit H.J."/>
        </authorList>
    </citation>
    <scope>NUCLEOTIDE SEQUENCE [LARGE SCALE GENOMIC DNA]</scope>
    <source>
        <strain evidence="1 2">CSV86</strain>
    </source>
</reference>
<gene>
    <name evidence="1" type="ORF">CSV86_024120</name>
</gene>
<dbReference type="Proteomes" id="UP000010448">
    <property type="component" value="Unassembled WGS sequence"/>
</dbReference>
<dbReference type="EMBL" id="AMWJ02000002">
    <property type="protein sequence ID" value="NNJ18042.1"/>
    <property type="molecule type" value="Genomic_DNA"/>
</dbReference>
<evidence type="ECO:0000313" key="1">
    <source>
        <dbReference type="EMBL" id="NNJ18042.1"/>
    </source>
</evidence>
<accession>A0A7K4EK38</accession>
<name>A0A7K4EK38_9PSED</name>
<evidence type="ECO:0000313" key="2">
    <source>
        <dbReference type="Proteomes" id="UP000010448"/>
    </source>
</evidence>
<organism evidence="1 2">
    <name type="scientific">Pseudomonas bharatica CSV86</name>
    <dbReference type="NCBI Taxonomy" id="1005395"/>
    <lineage>
        <taxon>Bacteria</taxon>
        <taxon>Pseudomonadati</taxon>
        <taxon>Pseudomonadota</taxon>
        <taxon>Gammaproteobacteria</taxon>
        <taxon>Pseudomonadales</taxon>
        <taxon>Pseudomonadaceae</taxon>
        <taxon>Pseudomonas</taxon>
        <taxon>Pseudomonas bharatica</taxon>
    </lineage>
</organism>